<proteinExistence type="predicted"/>
<protein>
    <submittedName>
        <fullName evidence="1">Uncharacterized protein</fullName>
    </submittedName>
</protein>
<dbReference type="Proteomes" id="UP000556436">
    <property type="component" value="Unassembled WGS sequence"/>
</dbReference>
<dbReference type="EMBL" id="JACHJG010000009">
    <property type="protein sequence ID" value="MBB4888480.1"/>
    <property type="molecule type" value="Genomic_DNA"/>
</dbReference>
<reference evidence="1 2" key="1">
    <citation type="submission" date="2020-08" db="EMBL/GenBank/DDBJ databases">
        <title>Genomic Encyclopedia of Type Strains, Phase III (KMG-III): the genomes of soil and plant-associated and newly described type strains.</title>
        <authorList>
            <person name="Whitman W."/>
        </authorList>
    </citation>
    <scope>NUCLEOTIDE SEQUENCE [LARGE SCALE GENOMIC DNA]</scope>
    <source>
        <strain evidence="1 2">CECT 3265</strain>
    </source>
</reference>
<name>A0A7W7LE02_STRNE</name>
<sequence>MTSWFRSYWDEEDIWFYFEVGDDGWVSRQAELHGAGLRPVAAARDTDSDARYGITAESPVSEWEGHVPEPLAAEQFERVWATARRQLAARFT</sequence>
<accession>A0A7W7LE02</accession>
<organism evidence="1 2">
    <name type="scientific">Streptomyces netropsis</name>
    <name type="common">Streptoverticillium netropsis</name>
    <dbReference type="NCBI Taxonomy" id="55404"/>
    <lineage>
        <taxon>Bacteria</taxon>
        <taxon>Bacillati</taxon>
        <taxon>Actinomycetota</taxon>
        <taxon>Actinomycetes</taxon>
        <taxon>Kitasatosporales</taxon>
        <taxon>Streptomycetaceae</taxon>
        <taxon>Streptomyces</taxon>
    </lineage>
</organism>
<dbReference type="AlphaFoldDB" id="A0A7W7LE02"/>
<comment type="caution">
    <text evidence="1">The sequence shown here is derived from an EMBL/GenBank/DDBJ whole genome shotgun (WGS) entry which is preliminary data.</text>
</comment>
<evidence type="ECO:0000313" key="1">
    <source>
        <dbReference type="EMBL" id="MBB4888480.1"/>
    </source>
</evidence>
<dbReference type="RefSeq" id="WP_184736104.1">
    <property type="nucleotide sequence ID" value="NZ_BMRW01000007.1"/>
</dbReference>
<evidence type="ECO:0000313" key="2">
    <source>
        <dbReference type="Proteomes" id="UP000556436"/>
    </source>
</evidence>
<keyword evidence="2" id="KW-1185">Reference proteome</keyword>
<gene>
    <name evidence="1" type="ORF">FHS38_004549</name>
</gene>